<keyword evidence="4 6" id="KW-1133">Transmembrane helix</keyword>
<dbReference type="OrthoDB" id="9814608at2"/>
<dbReference type="GO" id="GO:0005886">
    <property type="term" value="C:plasma membrane"/>
    <property type="evidence" value="ECO:0007669"/>
    <property type="project" value="UniProtKB-SubCell"/>
</dbReference>
<dbReference type="PANTHER" id="PTHR30250:SF11">
    <property type="entry name" value="O-ANTIGEN TRANSPORTER-RELATED"/>
    <property type="match status" value="1"/>
</dbReference>
<evidence type="ECO:0000256" key="5">
    <source>
        <dbReference type="ARBA" id="ARBA00023136"/>
    </source>
</evidence>
<keyword evidence="3 6" id="KW-0812">Transmembrane</keyword>
<evidence type="ECO:0000256" key="4">
    <source>
        <dbReference type="ARBA" id="ARBA00022989"/>
    </source>
</evidence>
<gene>
    <name evidence="7" type="ORF">IX84_07570</name>
</gene>
<evidence type="ECO:0000313" key="8">
    <source>
        <dbReference type="Proteomes" id="UP000029736"/>
    </source>
</evidence>
<feature type="transmembrane region" description="Helical" evidence="6">
    <location>
        <begin position="81"/>
        <end position="103"/>
    </location>
</feature>
<dbReference type="EMBL" id="JPOS01000018">
    <property type="protein sequence ID" value="KGE88532.1"/>
    <property type="molecule type" value="Genomic_DNA"/>
</dbReference>
<keyword evidence="2" id="KW-1003">Cell membrane</keyword>
<name>A0A098SBW6_9BACT</name>
<feature type="transmembrane region" description="Helical" evidence="6">
    <location>
        <begin position="194"/>
        <end position="216"/>
    </location>
</feature>
<dbReference type="InterPro" id="IPR050833">
    <property type="entry name" value="Poly_Biosynth_Transport"/>
</dbReference>
<evidence type="ECO:0000256" key="1">
    <source>
        <dbReference type="ARBA" id="ARBA00004651"/>
    </source>
</evidence>
<evidence type="ECO:0000256" key="3">
    <source>
        <dbReference type="ARBA" id="ARBA00022692"/>
    </source>
</evidence>
<feature type="transmembrane region" description="Helical" evidence="6">
    <location>
        <begin position="461"/>
        <end position="483"/>
    </location>
</feature>
<feature type="transmembrane region" description="Helical" evidence="6">
    <location>
        <begin position="228"/>
        <end position="248"/>
    </location>
</feature>
<feature type="transmembrane region" description="Helical" evidence="6">
    <location>
        <begin position="434"/>
        <end position="455"/>
    </location>
</feature>
<evidence type="ECO:0008006" key="9">
    <source>
        <dbReference type="Google" id="ProtNLM"/>
    </source>
</evidence>
<dbReference type="Proteomes" id="UP000029736">
    <property type="component" value="Unassembled WGS sequence"/>
</dbReference>
<comment type="subcellular location">
    <subcellularLocation>
        <location evidence="1">Cell membrane</location>
        <topology evidence="1">Multi-pass membrane protein</topology>
    </subcellularLocation>
</comment>
<evidence type="ECO:0000256" key="2">
    <source>
        <dbReference type="ARBA" id="ARBA00022475"/>
    </source>
</evidence>
<keyword evidence="5 6" id="KW-0472">Membrane</keyword>
<feature type="transmembrane region" description="Helical" evidence="6">
    <location>
        <begin position="377"/>
        <end position="396"/>
    </location>
</feature>
<keyword evidence="8" id="KW-1185">Reference proteome</keyword>
<reference evidence="7 8" key="1">
    <citation type="journal article" date="2014" name="Int. J. Syst. Evol. Microbiol.">
        <title>Phaeodactylibacter xiamenensis gen. nov., sp. nov., a member of the family Saprospiraceae isolated from the marine alga Phaeodactylum tricornutum.</title>
        <authorList>
            <person name="Chen Z.Jr."/>
            <person name="Lei X."/>
            <person name="Lai Q."/>
            <person name="Li Y."/>
            <person name="Zhang B."/>
            <person name="Zhang J."/>
            <person name="Zhang H."/>
            <person name="Yang L."/>
            <person name="Zheng W."/>
            <person name="Tian Y."/>
            <person name="Yu Z."/>
            <person name="Xu H.Jr."/>
            <person name="Zheng T."/>
        </authorList>
    </citation>
    <scope>NUCLEOTIDE SEQUENCE [LARGE SCALE GENOMIC DNA]</scope>
    <source>
        <strain evidence="7 8">KD52</strain>
    </source>
</reference>
<dbReference type="RefSeq" id="WP_044218132.1">
    <property type="nucleotide sequence ID" value="NZ_JBKAGJ010000006.1"/>
</dbReference>
<comment type="caution">
    <text evidence="7">The sequence shown here is derived from an EMBL/GenBank/DDBJ whole genome shotgun (WGS) entry which is preliminary data.</text>
</comment>
<feature type="transmembrane region" description="Helical" evidence="6">
    <location>
        <begin position="12"/>
        <end position="36"/>
    </location>
</feature>
<feature type="transmembrane region" description="Helical" evidence="6">
    <location>
        <begin position="118"/>
        <end position="137"/>
    </location>
</feature>
<feature type="transmembrane region" description="Helical" evidence="6">
    <location>
        <begin position="42"/>
        <end position="61"/>
    </location>
</feature>
<dbReference type="STRING" id="1524460.IX84_07570"/>
<feature type="transmembrane region" description="Helical" evidence="6">
    <location>
        <begin position="344"/>
        <end position="365"/>
    </location>
</feature>
<feature type="transmembrane region" description="Helical" evidence="6">
    <location>
        <begin position="312"/>
        <end position="338"/>
    </location>
</feature>
<evidence type="ECO:0000313" key="7">
    <source>
        <dbReference type="EMBL" id="KGE88532.1"/>
    </source>
</evidence>
<organism evidence="7 8">
    <name type="scientific">Phaeodactylibacter xiamenensis</name>
    <dbReference type="NCBI Taxonomy" id="1524460"/>
    <lineage>
        <taxon>Bacteria</taxon>
        <taxon>Pseudomonadati</taxon>
        <taxon>Bacteroidota</taxon>
        <taxon>Saprospiria</taxon>
        <taxon>Saprospirales</taxon>
        <taxon>Haliscomenobacteraceae</taxon>
        <taxon>Phaeodactylibacter</taxon>
    </lineage>
</organism>
<dbReference type="InterPro" id="IPR002797">
    <property type="entry name" value="Polysacc_synth"/>
</dbReference>
<feature type="transmembrane region" description="Helical" evidence="6">
    <location>
        <begin position="402"/>
        <end position="422"/>
    </location>
</feature>
<dbReference type="Pfam" id="PF01943">
    <property type="entry name" value="Polysacc_synt"/>
    <property type="match status" value="1"/>
</dbReference>
<evidence type="ECO:0000256" key="6">
    <source>
        <dbReference type="SAM" id="Phobius"/>
    </source>
</evidence>
<protein>
    <recommendedName>
        <fullName evidence="9">Polysaccharide biosynthesis protein</fullName>
    </recommendedName>
</protein>
<accession>A0A098SBW6</accession>
<feature type="transmembrane region" description="Helical" evidence="6">
    <location>
        <begin position="268"/>
        <end position="291"/>
    </location>
</feature>
<dbReference type="PANTHER" id="PTHR30250">
    <property type="entry name" value="PST FAMILY PREDICTED COLANIC ACID TRANSPORTER"/>
    <property type="match status" value="1"/>
</dbReference>
<sequence length="497" mass="55939">MSLLKKLAGETAIYGTSSILSRLLHFVILTPFLTYYFTKQEYGVVTDLYAWAALLLVIYTYRMETAFFRFGSKESDMERSFSTAAISLLASTAVLTVLFLIFAPEIARWLHYPDRPEYVRWFALIIAFDALAAIPFARLRLENRPIRFAVIKTLNILVNIFFIFFFLKICPWLLEQGYEWAGWLYNPEREIGYVFLSNLLASGSVLLFLAPLLLKAQWIFEAGLWKRMLRYAAPLIVVGVAGIVNQFVGIPLLKELASDDMDYNIAQVGLYGAAAKLAVLMNLFTQAFNYAAEPFFFRNAAREDKSTLYAQVGQGFTLVGCLAFVGIMLYMDVIQYYLGADLRGGLAVVPFLLMAYLFLGLYYNFSIWYKLADRTIIGGYIATAGSVITIGLNVWLIPRYGYLAPGLAALACYSFMAAASYLTGQRYYPIHYPVGRMALYVLGAIAAYGLSLLLQKSYTPGFVAGLALNTVLLLGYLSFLAVLERQGLRRLVRQLRK</sequence>
<dbReference type="AlphaFoldDB" id="A0A098SBW6"/>
<proteinExistence type="predicted"/>
<feature type="transmembrane region" description="Helical" evidence="6">
    <location>
        <begin position="149"/>
        <end position="174"/>
    </location>
</feature>